<dbReference type="Pfam" id="PF04096">
    <property type="entry name" value="Nucleoporin2"/>
    <property type="match status" value="1"/>
</dbReference>
<organism evidence="12 13">
    <name type="scientific">Zasmidium cellare</name>
    <name type="common">Wine cellar mold</name>
    <name type="synonym">Racodium cellare</name>
    <dbReference type="NCBI Taxonomy" id="395010"/>
    <lineage>
        <taxon>Eukaryota</taxon>
        <taxon>Fungi</taxon>
        <taxon>Dikarya</taxon>
        <taxon>Ascomycota</taxon>
        <taxon>Pezizomycotina</taxon>
        <taxon>Dothideomycetes</taxon>
        <taxon>Dothideomycetidae</taxon>
        <taxon>Mycosphaerellales</taxon>
        <taxon>Mycosphaerellaceae</taxon>
        <taxon>Zasmidium</taxon>
    </lineage>
</organism>
<dbReference type="PANTHER" id="PTHR23198:SF6">
    <property type="entry name" value="NUCLEAR PORE COMPLEX PROTEIN NUP98-NUP96"/>
    <property type="match status" value="1"/>
</dbReference>
<dbReference type="InterPro" id="IPR007230">
    <property type="entry name" value="Nup98_auto-Pept-S59_dom"/>
</dbReference>
<feature type="compositionally biased region" description="Low complexity" evidence="10">
    <location>
        <begin position="310"/>
        <end position="327"/>
    </location>
</feature>
<feature type="compositionally biased region" description="Polar residues" evidence="10">
    <location>
        <begin position="558"/>
        <end position="576"/>
    </location>
</feature>
<comment type="caution">
    <text evidence="12">The sequence shown here is derived from an EMBL/GenBank/DDBJ whole genome shotgun (WGS) entry which is preliminary data.</text>
</comment>
<evidence type="ECO:0000256" key="3">
    <source>
        <dbReference type="ARBA" id="ARBA00022448"/>
    </source>
</evidence>
<reference evidence="12 13" key="1">
    <citation type="journal article" date="2023" name="G3 (Bethesda)">
        <title>A chromosome-level genome assembly of Zasmidium syzygii isolated from banana leaves.</title>
        <authorList>
            <person name="van Westerhoven A.C."/>
            <person name="Mehrabi R."/>
            <person name="Talebi R."/>
            <person name="Steentjes M.B.F."/>
            <person name="Corcolon B."/>
            <person name="Chong P.A."/>
            <person name="Kema G.H.J."/>
            <person name="Seidl M.F."/>
        </authorList>
    </citation>
    <scope>NUCLEOTIDE SEQUENCE [LARGE SCALE GENOMIC DNA]</scope>
    <source>
        <strain evidence="12 13">P124</strain>
    </source>
</reference>
<feature type="domain" description="Peptidase S59" evidence="11">
    <location>
        <begin position="920"/>
        <end position="1061"/>
    </location>
</feature>
<dbReference type="PANTHER" id="PTHR23198">
    <property type="entry name" value="NUCLEOPORIN"/>
    <property type="match status" value="1"/>
</dbReference>
<feature type="region of interest" description="Disordered" evidence="10">
    <location>
        <begin position="1235"/>
        <end position="1254"/>
    </location>
</feature>
<evidence type="ECO:0000256" key="9">
    <source>
        <dbReference type="ARBA" id="ARBA00023242"/>
    </source>
</evidence>
<name>A0ABR0ENQ6_ZASCE</name>
<keyword evidence="9" id="KW-0539">Nucleus</keyword>
<gene>
    <name evidence="12" type="ORF">PRZ48_006657</name>
</gene>
<evidence type="ECO:0000256" key="6">
    <source>
        <dbReference type="ARBA" id="ARBA00022927"/>
    </source>
</evidence>
<dbReference type="InterPro" id="IPR021967">
    <property type="entry name" value="Nup98_C"/>
</dbReference>
<dbReference type="InterPro" id="IPR037665">
    <property type="entry name" value="Nucleoporin_S59-like"/>
</dbReference>
<dbReference type="Gene3D" id="3.30.1610.10">
    <property type="entry name" value="Peptidase S59, nucleoporin"/>
    <property type="match status" value="1"/>
</dbReference>
<evidence type="ECO:0000256" key="10">
    <source>
        <dbReference type="SAM" id="MobiDB-lite"/>
    </source>
</evidence>
<evidence type="ECO:0000313" key="12">
    <source>
        <dbReference type="EMBL" id="KAK4503229.1"/>
    </source>
</evidence>
<keyword evidence="4" id="KW-0068">Autocatalytic cleavage</keyword>
<dbReference type="InterPro" id="IPR025574">
    <property type="entry name" value="Nucleoporin_FG_rpt"/>
</dbReference>
<feature type="compositionally biased region" description="Polar residues" evidence="10">
    <location>
        <begin position="691"/>
        <end position="709"/>
    </location>
</feature>
<protein>
    <recommendedName>
        <fullName evidence="11">Peptidase S59 domain-containing protein</fullName>
    </recommendedName>
</protein>
<dbReference type="SUPFAM" id="SSF82215">
    <property type="entry name" value="C-terminal autoproteolytic domain of nucleoporin nup98"/>
    <property type="match status" value="1"/>
</dbReference>
<dbReference type="Proteomes" id="UP001305779">
    <property type="component" value="Unassembled WGS sequence"/>
</dbReference>
<dbReference type="InterPro" id="IPR036903">
    <property type="entry name" value="Nup98_auto-Pept-S59_dom_sf"/>
</dbReference>
<dbReference type="Gene3D" id="1.25.40.690">
    <property type="match status" value="1"/>
</dbReference>
<comment type="subcellular location">
    <subcellularLocation>
        <location evidence="1">Nucleus</location>
        <location evidence="1">Nuclear pore complex</location>
    </subcellularLocation>
</comment>
<feature type="compositionally biased region" description="Polar residues" evidence="10">
    <location>
        <begin position="864"/>
        <end position="876"/>
    </location>
</feature>
<evidence type="ECO:0000256" key="7">
    <source>
        <dbReference type="ARBA" id="ARBA00023010"/>
    </source>
</evidence>
<evidence type="ECO:0000259" key="11">
    <source>
        <dbReference type="PROSITE" id="PS51434"/>
    </source>
</evidence>
<evidence type="ECO:0000256" key="1">
    <source>
        <dbReference type="ARBA" id="ARBA00004567"/>
    </source>
</evidence>
<keyword evidence="13" id="KW-1185">Reference proteome</keyword>
<feature type="compositionally biased region" description="Acidic residues" evidence="10">
    <location>
        <begin position="1235"/>
        <end position="1248"/>
    </location>
</feature>
<feature type="region of interest" description="Disordered" evidence="10">
    <location>
        <begin position="28"/>
        <end position="57"/>
    </location>
</feature>
<feature type="region of interest" description="Disordered" evidence="10">
    <location>
        <begin position="765"/>
        <end position="794"/>
    </location>
</feature>
<feature type="compositionally biased region" description="Polar residues" evidence="10">
    <location>
        <begin position="901"/>
        <end position="910"/>
    </location>
</feature>
<keyword evidence="8" id="KW-0906">Nuclear pore complex</keyword>
<keyword evidence="3" id="KW-0813">Transport</keyword>
<feature type="region of interest" description="Disordered" evidence="10">
    <location>
        <begin position="1382"/>
        <end position="1405"/>
    </location>
</feature>
<dbReference type="EMBL" id="JAXOVC010000004">
    <property type="protein sequence ID" value="KAK4503229.1"/>
    <property type="molecule type" value="Genomic_DNA"/>
</dbReference>
<evidence type="ECO:0000256" key="8">
    <source>
        <dbReference type="ARBA" id="ARBA00023132"/>
    </source>
</evidence>
<feature type="region of interest" description="Disordered" evidence="10">
    <location>
        <begin position="1068"/>
        <end position="1092"/>
    </location>
</feature>
<feature type="region of interest" description="Disordered" evidence="10">
    <location>
        <begin position="895"/>
        <end position="930"/>
    </location>
</feature>
<feature type="compositionally biased region" description="Gly residues" evidence="10">
    <location>
        <begin position="328"/>
        <end position="344"/>
    </location>
</feature>
<dbReference type="PROSITE" id="PS51434">
    <property type="entry name" value="NUP_C"/>
    <property type="match status" value="1"/>
</dbReference>
<proteinExistence type="inferred from homology"/>
<feature type="compositionally biased region" description="Low complexity" evidence="10">
    <location>
        <begin position="578"/>
        <end position="592"/>
    </location>
</feature>
<comment type="similarity">
    <text evidence="2">Belongs to the nucleoporin GLFG family.</text>
</comment>
<dbReference type="Pfam" id="PF12110">
    <property type="entry name" value="Nup96"/>
    <property type="match status" value="1"/>
</dbReference>
<feature type="compositionally biased region" description="Basic and acidic residues" evidence="10">
    <location>
        <begin position="1300"/>
        <end position="1312"/>
    </location>
</feature>
<feature type="compositionally biased region" description="Polar residues" evidence="10">
    <location>
        <begin position="490"/>
        <end position="508"/>
    </location>
</feature>
<feature type="region of interest" description="Disordered" evidence="10">
    <location>
        <begin position="1284"/>
        <end position="1312"/>
    </location>
</feature>
<keyword evidence="5" id="KW-0509">mRNA transport</keyword>
<keyword evidence="7" id="KW-0811">Translocation</keyword>
<sequence>MSFGFGSNNNNTSGGFGGFGSGGGSGFGANNNTSSTPSLFGGNNNTTTGSTGGFGSGGGGFGANNTSSPFGAKTGGFGTPAATSGGGLFGGNTSTSGGFGSGGGFGANNNNTSSGFGGSNTGGGIFGANKPAATPGFGSTNTGSIFGGGGGNTTTGGFGATNNTSTGGGMFGSNNNNTSTGFGASNTNTSGGFGGFGSSTPASSNNGTAGAPFQATTEKDGTSNQTSSYQSITMQPAYQGKSFEELRVEDYMQGRRYGNSNGQAGTFGQSTGFGGSTFGGNQTNNASSTPSLFGNNNNQSGGSTFGGFGNNQNTSNTTGGFGSTNNTTGGGLFGASKPLGGGFGSSQTSGATTGGFGNSTSGSTGGLFGNNTNTSNTGGGLFGNNNQQQNKPAFGGFGGTTNNTTSSFGNNTSTGGGGMFGGGTTNNNTTGGLFGANQNQQQSGGAFGANNSTGGGLFGGQAQNKPAGGLFGSSTTNNNTGGGGLFGSTQNQPQQSGGLFGSTPQNNNAGGGLFGGTQNKPAAGGLFGNSTANTNTGGNSLFGGNNNQQQQSGGLFGASQNNAGGSSLFGGTQNKPAGTGLFGNSTSNTGGSSLFGGSLGQNNQNQQNNSGNSLFSGLGQNNQSQSQNNNSLFGSNFGQSQNQTPQNNQLHASLTMSPYGNDQLFGSLQQSSTPVGPLATPLNGARAAASKTPSLLSSTRLNSPIYTPRASTMNRNGTYGLSYSTYGTPGSAFSTSLTPAQSSLLKPSGSLGSALSSRLAKSMSMNNLRGDGTPQGESLLRPVPGSASSKYLQSGSMRKLTIDRSLRMDLFAPPEEQTPGAERKKSVGFVEPANSSSPATPPASNASNALVRTEEPEEPESSPAQQRSTPKASAQPNGAPEMQQVNGSFLSTVHEDDNTRRTASAPATKQPSEKKSSSGVGDYWTRPPMKDLKNMSRKQLEKVGNFVVGREGVGFIEFGNVDLSKTDLDEILGTICIFKPRSVTVYPDEHTKPPVGQGLNVPSTIHLENSHPKNLNTRKAVMAGSGPAFDKHVMNLRRTRGTNFVNYDAQTGVWVFTVEHYTTYEMEDDETEDMDIQHDSSGLSEPPEDETMQSLGNGEVDDTFEFKMQSRRSQQSNASFAPGPQIPGGFGGFESTGGFGGFKSPDESRFVSKFDPDEMVEDGYVDETMMSGGLGPVDSPVEEEPLKTTIPGGLPENEDVFNSPGGAVQAPSPGAYERYHSSMALDEDTGAVEIAEETQDEHESEPEPELPGSFIEEPKLLRSILKPTPGFSTFASPQKLATDSWEDQLQRTMSPKKRDRQALRDRQQGVLHEKPEEAIESPFKRSMLGQSMLNQSHLAQKSAKKVGFGGSTMKTGIDLGKSQAFRTSMDIMNSLWAQEKSTKKAPSAARGFENPYPKRPRLSASAELSEQDADFHNTMKPSFSSNGTLVYSVPGSVQEVTHPLVRALEPLVGEHKEVRFARFAPQAALDTRSLSVQKNVTVIENVDGFPQAGARGDFKFRDFQASAEDAHESAIWGVSGVLFDPINISGAHLTKGMFPPDVIKYEPRLRQDVFGELWAGYLSALVDEQLAVKRSAEEKALLLLTQNKVRQAAEVLAQAKDFKLATIVAQLPGTHDSRDLMQKQINAWIERNDWSEMSEPVRALYSIIAGEVCIVAGKAGAAEDRASSFCISEHFGLDWMQSFGLRLFYGGYLNLDDSVKAYCNDLADGREKVLPAPGWQDVDAYDGREDTLLGLLRLYIGRPDAEALFDAKTVSGDSSNSRIAWQLATIFASRDDGTELSDEKFDQLTLDFAAQLETSNNFVPAVWVLLHVRNRVTREQAVSAILYRNADKIPDFNPLEDAQGVFYIIHNELHIPTDLIWRAKAQYARTVLGDANAQVLNLLKAGDIEQAHAVLTSTIGPQSVIEQEHDELSNILAHFPERKPPGWGSGGGVFEEYTKLWNLSTPRKHTREGREVMERLGMGLREMSSREGKMSLVERVAVVEMERVLKEEVRALHGSGEGLVVEGFGAEVEGEMGRGMDAFGRYREALGVVV</sequence>
<feature type="compositionally biased region" description="Low complexity" evidence="10">
    <location>
        <begin position="279"/>
        <end position="302"/>
    </location>
</feature>
<evidence type="ECO:0000256" key="2">
    <source>
        <dbReference type="ARBA" id="ARBA00008926"/>
    </source>
</evidence>
<feature type="compositionally biased region" description="Low complexity" evidence="10">
    <location>
        <begin position="600"/>
        <end position="640"/>
    </location>
</feature>
<feature type="compositionally biased region" description="Polar residues" evidence="10">
    <location>
        <begin position="641"/>
        <end position="674"/>
    </location>
</feature>
<feature type="compositionally biased region" description="Gly residues" evidence="10">
    <location>
        <begin position="352"/>
        <end position="368"/>
    </location>
</feature>
<evidence type="ECO:0000256" key="4">
    <source>
        <dbReference type="ARBA" id="ARBA00022813"/>
    </source>
</evidence>
<evidence type="ECO:0000313" key="13">
    <source>
        <dbReference type="Proteomes" id="UP001305779"/>
    </source>
</evidence>
<evidence type="ECO:0000256" key="5">
    <source>
        <dbReference type="ARBA" id="ARBA00022816"/>
    </source>
</evidence>
<feature type="compositionally biased region" description="Low complexity" evidence="10">
    <location>
        <begin position="528"/>
        <end position="553"/>
    </location>
</feature>
<keyword evidence="6" id="KW-0653">Protein transport</keyword>
<dbReference type="Gene3D" id="1.10.10.2360">
    <property type="match status" value="1"/>
</dbReference>
<feature type="region of interest" description="Disordered" evidence="10">
    <location>
        <begin position="813"/>
        <end position="883"/>
    </location>
</feature>
<feature type="region of interest" description="Disordered" evidence="10">
    <location>
        <begin position="275"/>
        <end position="393"/>
    </location>
</feature>
<dbReference type="Pfam" id="PF13634">
    <property type="entry name" value="Nucleoporin_FG"/>
    <property type="match status" value="2"/>
</dbReference>
<feature type="compositionally biased region" description="Low complexity" evidence="10">
    <location>
        <begin position="832"/>
        <end position="849"/>
    </location>
</feature>
<feature type="region of interest" description="Disordered" evidence="10">
    <location>
        <begin position="441"/>
        <end position="709"/>
    </location>
</feature>
<feature type="compositionally biased region" description="Low complexity" evidence="10">
    <location>
        <begin position="441"/>
        <end position="451"/>
    </location>
</feature>
<feature type="region of interest" description="Disordered" evidence="10">
    <location>
        <begin position="192"/>
        <end position="228"/>
    </location>
</feature>
<accession>A0ABR0ENQ6</accession>
<feature type="compositionally biased region" description="Low complexity" evidence="10">
    <location>
        <begin position="28"/>
        <end position="49"/>
    </location>
</feature>